<accession>A0AAD9GLG4</accession>
<name>A0AAD9GLG4_9STRA</name>
<evidence type="ECO:0000313" key="2">
    <source>
        <dbReference type="EMBL" id="KAK1940712.1"/>
    </source>
</evidence>
<feature type="compositionally biased region" description="Low complexity" evidence="1">
    <location>
        <begin position="18"/>
        <end position="31"/>
    </location>
</feature>
<evidence type="ECO:0000256" key="1">
    <source>
        <dbReference type="SAM" id="MobiDB-lite"/>
    </source>
</evidence>
<sequence length="109" mass="11844">MKAHIKVGLVGTQDTGDTTSKYKTSTETKASGIQVYGKPSDTSHQLDDAEDTTNRYETSSEGGDREDESIAFHLGYGELIVDSEAPVQETSETSIEYSIQEAIGRNIHS</sequence>
<dbReference type="AlphaFoldDB" id="A0AAD9GLG4"/>
<feature type="region of interest" description="Disordered" evidence="1">
    <location>
        <begin position="1"/>
        <end position="68"/>
    </location>
</feature>
<reference evidence="2" key="1">
    <citation type="submission" date="2023-08" db="EMBL/GenBank/DDBJ databases">
        <title>Reference Genome Resource for the Citrus Pathogen Phytophthora citrophthora.</title>
        <authorList>
            <person name="Moller H."/>
            <person name="Coetzee B."/>
            <person name="Rose L.J."/>
            <person name="Van Niekerk J.M."/>
        </authorList>
    </citation>
    <scope>NUCLEOTIDE SEQUENCE</scope>
    <source>
        <strain evidence="2">STE-U-9442</strain>
    </source>
</reference>
<keyword evidence="3" id="KW-1185">Reference proteome</keyword>
<dbReference type="Proteomes" id="UP001259832">
    <property type="component" value="Unassembled WGS sequence"/>
</dbReference>
<evidence type="ECO:0000313" key="3">
    <source>
        <dbReference type="Proteomes" id="UP001259832"/>
    </source>
</evidence>
<dbReference type="EMBL" id="JASMQC010000014">
    <property type="protein sequence ID" value="KAK1940712.1"/>
    <property type="molecule type" value="Genomic_DNA"/>
</dbReference>
<proteinExistence type="predicted"/>
<organism evidence="2 3">
    <name type="scientific">Phytophthora citrophthora</name>
    <dbReference type="NCBI Taxonomy" id="4793"/>
    <lineage>
        <taxon>Eukaryota</taxon>
        <taxon>Sar</taxon>
        <taxon>Stramenopiles</taxon>
        <taxon>Oomycota</taxon>
        <taxon>Peronosporomycetes</taxon>
        <taxon>Peronosporales</taxon>
        <taxon>Peronosporaceae</taxon>
        <taxon>Phytophthora</taxon>
    </lineage>
</organism>
<comment type="caution">
    <text evidence="2">The sequence shown here is derived from an EMBL/GenBank/DDBJ whole genome shotgun (WGS) entry which is preliminary data.</text>
</comment>
<gene>
    <name evidence="2" type="ORF">P3T76_008163</name>
</gene>
<protein>
    <submittedName>
        <fullName evidence="2">Uncharacterized protein</fullName>
    </submittedName>
</protein>